<gene>
    <name evidence="6" type="ORF">M9980_08035</name>
</gene>
<dbReference type="Gene3D" id="1.10.10.10">
    <property type="entry name" value="Winged helix-like DNA-binding domain superfamily/Winged helix DNA-binding domain"/>
    <property type="match status" value="1"/>
</dbReference>
<accession>A0ABY4TRS7</accession>
<dbReference type="InterPro" id="IPR053924">
    <property type="entry name" value="RecX_HTH_2nd"/>
</dbReference>
<evidence type="ECO:0000256" key="2">
    <source>
        <dbReference type="ARBA" id="ARBA00009695"/>
    </source>
</evidence>
<comment type="similarity">
    <text evidence="2">Belongs to the RecX family.</text>
</comment>
<dbReference type="InterPro" id="IPR036388">
    <property type="entry name" value="WH-like_DNA-bd_sf"/>
</dbReference>
<evidence type="ECO:0000256" key="1">
    <source>
        <dbReference type="ARBA" id="ARBA00004496"/>
    </source>
</evidence>
<evidence type="ECO:0000313" key="7">
    <source>
        <dbReference type="Proteomes" id="UP001055580"/>
    </source>
</evidence>
<reference evidence="6" key="1">
    <citation type="submission" date="2022-05" db="EMBL/GenBank/DDBJ databases">
        <title>Sphingomonas sp. strain RMG20 Genome sequencing and assembly.</title>
        <authorList>
            <person name="Kim I."/>
        </authorList>
    </citation>
    <scope>NUCLEOTIDE SEQUENCE</scope>
    <source>
        <strain evidence="6">RMG20</strain>
    </source>
</reference>
<sequence length="181" mass="19921">MKEPRRTPPPLDAAALDRLALRYVERFATTRAKLTDYLARKLRERGWAGEAPSDARAVAERMAALGYIDDRGFAESRAAAMGRRGLGGRRIAGALRQAGIDEADAEHVRPAIEERAEASALAFARRRRLGAYGVQPADRAAREKALAAMLRAGHDYDLSRRIMAMSIDELSEFEADVAARD</sequence>
<evidence type="ECO:0000259" key="5">
    <source>
        <dbReference type="Pfam" id="PF02631"/>
    </source>
</evidence>
<evidence type="ECO:0000313" key="6">
    <source>
        <dbReference type="EMBL" id="URW74530.1"/>
    </source>
</evidence>
<keyword evidence="4" id="KW-0963">Cytoplasm</keyword>
<keyword evidence="7" id="KW-1185">Reference proteome</keyword>
<comment type="subcellular location">
    <subcellularLocation>
        <location evidence="1">Cytoplasm</location>
    </subcellularLocation>
</comment>
<name>A0ABY4TRS7_9SPHN</name>
<proteinExistence type="inferred from homology"/>
<dbReference type="EMBL" id="CP098401">
    <property type="protein sequence ID" value="URW74530.1"/>
    <property type="molecule type" value="Genomic_DNA"/>
</dbReference>
<dbReference type="Proteomes" id="UP001055580">
    <property type="component" value="Chromosome"/>
</dbReference>
<protein>
    <recommendedName>
        <fullName evidence="3">Regulatory protein RecX</fullName>
    </recommendedName>
</protein>
<dbReference type="Pfam" id="PF02631">
    <property type="entry name" value="RecX_HTH2"/>
    <property type="match status" value="1"/>
</dbReference>
<organism evidence="6 7">
    <name type="scientific">Sphingomonas donggukensis</name>
    <dbReference type="NCBI Taxonomy" id="2949093"/>
    <lineage>
        <taxon>Bacteria</taxon>
        <taxon>Pseudomonadati</taxon>
        <taxon>Pseudomonadota</taxon>
        <taxon>Alphaproteobacteria</taxon>
        <taxon>Sphingomonadales</taxon>
        <taxon>Sphingomonadaceae</taxon>
        <taxon>Sphingomonas</taxon>
    </lineage>
</organism>
<feature type="domain" description="RecX second three-helical" evidence="5">
    <location>
        <begin position="69"/>
        <end position="107"/>
    </location>
</feature>
<dbReference type="RefSeq" id="WP_250748888.1">
    <property type="nucleotide sequence ID" value="NZ_CP098401.1"/>
</dbReference>
<evidence type="ECO:0000256" key="3">
    <source>
        <dbReference type="ARBA" id="ARBA00018111"/>
    </source>
</evidence>
<evidence type="ECO:0000256" key="4">
    <source>
        <dbReference type="ARBA" id="ARBA00022490"/>
    </source>
</evidence>